<evidence type="ECO:0000313" key="3">
    <source>
        <dbReference type="Proteomes" id="UP000198744"/>
    </source>
</evidence>
<accession>A0A1H7V8A6</accession>
<dbReference type="EMBL" id="FOBS01000003">
    <property type="protein sequence ID" value="SEM05085.1"/>
    <property type="molecule type" value="Genomic_DNA"/>
</dbReference>
<dbReference type="STRING" id="43775.SAMN04489760_10374"/>
<protein>
    <submittedName>
        <fullName evidence="2">Capsule assembly protein Wzi</fullName>
    </submittedName>
</protein>
<evidence type="ECO:0000256" key="1">
    <source>
        <dbReference type="SAM" id="SignalP"/>
    </source>
</evidence>
<feature type="chain" id="PRO_5011668774" evidence="1">
    <location>
        <begin position="32"/>
        <end position="539"/>
    </location>
</feature>
<evidence type="ECO:0000313" key="2">
    <source>
        <dbReference type="EMBL" id="SEM05085.1"/>
    </source>
</evidence>
<keyword evidence="3" id="KW-1185">Reference proteome</keyword>
<dbReference type="InterPro" id="IPR026950">
    <property type="entry name" value="Caps_assemb_Wzi"/>
</dbReference>
<proteinExistence type="predicted"/>
<reference evidence="2 3" key="1">
    <citation type="submission" date="2016-10" db="EMBL/GenBank/DDBJ databases">
        <authorList>
            <person name="de Groot N.N."/>
        </authorList>
    </citation>
    <scope>NUCLEOTIDE SEQUENCE [LARGE SCALE GENOMIC DNA]</scope>
    <source>
        <strain evidence="2 3">DSM 8423</strain>
    </source>
</reference>
<dbReference type="Gene3D" id="2.40.160.130">
    <property type="entry name" value="Capsule assembly protein Wzi"/>
    <property type="match status" value="1"/>
</dbReference>
<keyword evidence="1" id="KW-0732">Signal</keyword>
<sequence>MPVNKKILISTAGILSALLLLTMVAFSPAHAASSPNVSLERDLYSEMEFWAAEGLIQSQLNSIRPFAGSEVGNQLVAALDKCNAMKTPSATCKRIQQHYASLFKAELDEARFPDHMNNTFIKPVETFSLSYKYLDGDFSIYNKEGIQYSEGQNAMIQLQSQARLWRVFSFFIQPMVIYNQHTGFHSIQPNPKPSVAPPNGWSDNESSSIDVRLHKGYGKLTLYNVELLVGRDSLWWGPAYHGALLMSNNAHPFDMIKLSNPEPVLLPWLFSYLGPVQFNLIFSELKDDRQNNQLENPFLYGGRLGLKPHPCLELGASHLVLFSGEGRRSLSFTDVINILYGNENRDNQKTDSNQEFALDAALTLPNMKKYLFLADGLKLYVEWGGEDTGLPPDRRAYVTGLALYKLFGLERTALHVEYARMSPSSVPGSWYNHGSYPMYYRGSVFGHHAGSDADDLFIEWSQDFEKIFYKLGFDRERSGIQTRDDTQTQNQYFGEVGYRLNDHSDIKLSYAYEKVDNADYVKDESQSNHYVGFEATFSF</sequence>
<dbReference type="InterPro" id="IPR038636">
    <property type="entry name" value="Wzi_sf"/>
</dbReference>
<dbReference type="Pfam" id="PF14052">
    <property type="entry name" value="Caps_assemb_Wzi"/>
    <property type="match status" value="1"/>
</dbReference>
<name>A0A1H7V8A6_9BACT</name>
<gene>
    <name evidence="2" type="ORF">SAMN04489760_10374</name>
</gene>
<dbReference type="Proteomes" id="UP000198744">
    <property type="component" value="Unassembled WGS sequence"/>
</dbReference>
<dbReference type="AlphaFoldDB" id="A0A1H7V8A6"/>
<organism evidence="2 3">
    <name type="scientific">Syntrophus gentianae</name>
    <dbReference type="NCBI Taxonomy" id="43775"/>
    <lineage>
        <taxon>Bacteria</taxon>
        <taxon>Pseudomonadati</taxon>
        <taxon>Thermodesulfobacteriota</taxon>
        <taxon>Syntrophia</taxon>
        <taxon>Syntrophales</taxon>
        <taxon>Syntrophaceae</taxon>
        <taxon>Syntrophus</taxon>
    </lineage>
</organism>
<feature type="signal peptide" evidence="1">
    <location>
        <begin position="1"/>
        <end position="31"/>
    </location>
</feature>